<feature type="domain" description="Phosphoribosyltransferase" evidence="12">
    <location>
        <begin position="64"/>
        <end position="166"/>
    </location>
</feature>
<accession>L2F6X9</accession>
<keyword evidence="10 13" id="KW-0808">Transferase</keyword>
<comment type="function">
    <text evidence="2">Catalyzes a salvage reaction resulting in the formation of AMP, that is energically less costly than de novo synthesis.</text>
</comment>
<dbReference type="Gene3D" id="3.40.50.2020">
    <property type="match status" value="1"/>
</dbReference>
<dbReference type="GO" id="GO:0044209">
    <property type="term" value="P:AMP salvage"/>
    <property type="evidence" value="ECO:0007669"/>
    <property type="project" value="TreeGrafter"/>
</dbReference>
<evidence type="ECO:0000256" key="5">
    <source>
        <dbReference type="ARBA" id="ARBA00008391"/>
    </source>
</evidence>
<comment type="subcellular location">
    <subcellularLocation>
        <location evidence="3">Cytoplasm</location>
    </subcellularLocation>
</comment>
<dbReference type="FunFam" id="3.40.50.2020:FF:000004">
    <property type="entry name" value="Adenine phosphoribosyltransferase"/>
    <property type="match status" value="1"/>
</dbReference>
<keyword evidence="8" id="KW-0963">Cytoplasm</keyword>
<evidence type="ECO:0000256" key="2">
    <source>
        <dbReference type="ARBA" id="ARBA00003968"/>
    </source>
</evidence>
<proteinExistence type="inferred from homology"/>
<evidence type="ECO:0000313" key="14">
    <source>
        <dbReference type="Proteomes" id="UP000023795"/>
    </source>
</evidence>
<sequence length="184" mass="20168">MIKHNTIKHNTQNTKNHPFWQIIRTIDNFPKPGIEFYDITPLLQHHVTDVTDALLTCLPNGLFHDIDCLIGVESRGFLFASLLSGRTGKGMTVARKAGKLPPPVVREDYALEYGTDSLEILKNTDPAIRKVLIVDDILATGGTLKATAKLCQSAGYDVVGALVLIDLVDLHKDLGLPVFSVLQA</sequence>
<comment type="caution">
    <text evidence="13">The sequence shown here is derived from an EMBL/GenBank/DDBJ whole genome shotgun (WGS) entry which is preliminary data.</text>
</comment>
<evidence type="ECO:0000256" key="7">
    <source>
        <dbReference type="ARBA" id="ARBA00011893"/>
    </source>
</evidence>
<dbReference type="NCBIfam" id="NF002636">
    <property type="entry name" value="PRK02304.1-5"/>
    <property type="match status" value="1"/>
</dbReference>
<protein>
    <recommendedName>
        <fullName evidence="7">adenine phosphoribosyltransferase</fullName>
        <ecNumber evidence="7">2.4.2.7</ecNumber>
    </recommendedName>
</protein>
<comment type="pathway">
    <text evidence="4">Purine metabolism; AMP biosynthesis via salvage pathway; AMP from adenine: step 1/1.</text>
</comment>
<dbReference type="PATRIC" id="fig|1230338.3.peg.1888"/>
<dbReference type="EC" id="2.4.2.7" evidence="7"/>
<dbReference type="GO" id="GO:0016208">
    <property type="term" value="F:AMP binding"/>
    <property type="evidence" value="ECO:0007669"/>
    <property type="project" value="TreeGrafter"/>
</dbReference>
<dbReference type="InterPro" id="IPR029057">
    <property type="entry name" value="PRTase-like"/>
</dbReference>
<keyword evidence="11" id="KW-0660">Purine salvage</keyword>
<gene>
    <name evidence="13" type="ORF">MOMA_08796</name>
</gene>
<dbReference type="RefSeq" id="WP_009502203.1">
    <property type="nucleotide sequence ID" value="NZ_ANIN01000002.1"/>
</dbReference>
<dbReference type="eggNOG" id="COG0503">
    <property type="taxonomic scope" value="Bacteria"/>
</dbReference>
<evidence type="ECO:0000313" key="13">
    <source>
        <dbReference type="EMBL" id="ELA08645.1"/>
    </source>
</evidence>
<dbReference type="GO" id="GO:0006166">
    <property type="term" value="P:purine ribonucleoside salvage"/>
    <property type="evidence" value="ECO:0007669"/>
    <property type="project" value="UniProtKB-KW"/>
</dbReference>
<evidence type="ECO:0000256" key="4">
    <source>
        <dbReference type="ARBA" id="ARBA00004659"/>
    </source>
</evidence>
<evidence type="ECO:0000259" key="12">
    <source>
        <dbReference type="Pfam" id="PF00156"/>
    </source>
</evidence>
<evidence type="ECO:0000256" key="11">
    <source>
        <dbReference type="ARBA" id="ARBA00022726"/>
    </source>
</evidence>
<comment type="catalytic activity">
    <reaction evidence="1">
        <text>AMP + diphosphate = 5-phospho-alpha-D-ribose 1-diphosphate + adenine</text>
        <dbReference type="Rhea" id="RHEA:16609"/>
        <dbReference type="ChEBI" id="CHEBI:16708"/>
        <dbReference type="ChEBI" id="CHEBI:33019"/>
        <dbReference type="ChEBI" id="CHEBI:58017"/>
        <dbReference type="ChEBI" id="CHEBI:456215"/>
        <dbReference type="EC" id="2.4.2.7"/>
    </reaction>
</comment>
<evidence type="ECO:0000256" key="10">
    <source>
        <dbReference type="ARBA" id="ARBA00022679"/>
    </source>
</evidence>
<keyword evidence="9 13" id="KW-0328">Glycosyltransferase</keyword>
<dbReference type="AlphaFoldDB" id="L2F6X9"/>
<evidence type="ECO:0000256" key="1">
    <source>
        <dbReference type="ARBA" id="ARBA00000868"/>
    </source>
</evidence>
<dbReference type="PANTHER" id="PTHR32315">
    <property type="entry name" value="ADENINE PHOSPHORIBOSYLTRANSFERASE"/>
    <property type="match status" value="1"/>
</dbReference>
<organism evidence="13 14">
    <name type="scientific">Moraxella macacae 0408225</name>
    <dbReference type="NCBI Taxonomy" id="1230338"/>
    <lineage>
        <taxon>Bacteria</taxon>
        <taxon>Pseudomonadati</taxon>
        <taxon>Pseudomonadota</taxon>
        <taxon>Gammaproteobacteria</taxon>
        <taxon>Moraxellales</taxon>
        <taxon>Moraxellaceae</taxon>
        <taxon>Moraxella</taxon>
    </lineage>
</organism>
<reference evidence="13 14" key="1">
    <citation type="journal article" date="2013" name="Genome Announc.">
        <title>Genome Sequence of Moraxella macacae 0408225, a Novel Bacterial Species Isolated from a Cynomolgus Macaque with Epistaxis.</title>
        <authorList>
            <person name="Ladner J.T."/>
            <person name="Whitehouse C.A."/>
            <person name="Koroleva G.I."/>
            <person name="Palacios G.F."/>
        </authorList>
    </citation>
    <scope>NUCLEOTIDE SEQUENCE [LARGE SCALE GENOMIC DNA]</scope>
    <source>
        <strain evidence="13 14">0408225</strain>
    </source>
</reference>
<dbReference type="EMBL" id="ANIN01000002">
    <property type="protein sequence ID" value="ELA08645.1"/>
    <property type="molecule type" value="Genomic_DNA"/>
</dbReference>
<evidence type="ECO:0000256" key="9">
    <source>
        <dbReference type="ARBA" id="ARBA00022676"/>
    </source>
</evidence>
<dbReference type="GO" id="GO:0002055">
    <property type="term" value="F:adenine binding"/>
    <property type="evidence" value="ECO:0007669"/>
    <property type="project" value="TreeGrafter"/>
</dbReference>
<comment type="subunit">
    <text evidence="6">Homodimer.</text>
</comment>
<evidence type="ECO:0000256" key="8">
    <source>
        <dbReference type="ARBA" id="ARBA00022490"/>
    </source>
</evidence>
<dbReference type="GO" id="GO:0006168">
    <property type="term" value="P:adenine salvage"/>
    <property type="evidence" value="ECO:0007669"/>
    <property type="project" value="TreeGrafter"/>
</dbReference>
<dbReference type="PANTHER" id="PTHR32315:SF3">
    <property type="entry name" value="ADENINE PHOSPHORIBOSYLTRANSFERASE"/>
    <property type="match status" value="1"/>
</dbReference>
<evidence type="ECO:0000256" key="6">
    <source>
        <dbReference type="ARBA" id="ARBA00011738"/>
    </source>
</evidence>
<dbReference type="Proteomes" id="UP000023795">
    <property type="component" value="Unassembled WGS sequence"/>
</dbReference>
<dbReference type="STRING" id="1230338.MOMA_08796"/>
<dbReference type="InterPro" id="IPR000836">
    <property type="entry name" value="PRTase_dom"/>
</dbReference>
<dbReference type="InterPro" id="IPR050054">
    <property type="entry name" value="UPRTase/APRTase"/>
</dbReference>
<keyword evidence="14" id="KW-1185">Reference proteome</keyword>
<dbReference type="SUPFAM" id="SSF53271">
    <property type="entry name" value="PRTase-like"/>
    <property type="match status" value="1"/>
</dbReference>
<dbReference type="GO" id="GO:0003999">
    <property type="term" value="F:adenine phosphoribosyltransferase activity"/>
    <property type="evidence" value="ECO:0007669"/>
    <property type="project" value="UniProtKB-EC"/>
</dbReference>
<name>L2F6X9_9GAMM</name>
<dbReference type="GO" id="GO:0005737">
    <property type="term" value="C:cytoplasm"/>
    <property type="evidence" value="ECO:0007669"/>
    <property type="project" value="UniProtKB-SubCell"/>
</dbReference>
<dbReference type="CDD" id="cd06223">
    <property type="entry name" value="PRTases_typeI"/>
    <property type="match status" value="1"/>
</dbReference>
<evidence type="ECO:0000256" key="3">
    <source>
        <dbReference type="ARBA" id="ARBA00004496"/>
    </source>
</evidence>
<dbReference type="Pfam" id="PF00156">
    <property type="entry name" value="Pribosyltran"/>
    <property type="match status" value="1"/>
</dbReference>
<comment type="similarity">
    <text evidence="5">Belongs to the purine/pyrimidine phosphoribosyltransferase family.</text>
</comment>